<accession>A0A8X6IAI5</accession>
<evidence type="ECO:0000313" key="2">
    <source>
        <dbReference type="Proteomes" id="UP000887013"/>
    </source>
</evidence>
<proteinExistence type="predicted"/>
<reference evidence="1" key="1">
    <citation type="submission" date="2020-08" db="EMBL/GenBank/DDBJ databases">
        <title>Multicomponent nature underlies the extraordinary mechanical properties of spider dragline silk.</title>
        <authorList>
            <person name="Kono N."/>
            <person name="Nakamura H."/>
            <person name="Mori M."/>
            <person name="Yoshida Y."/>
            <person name="Ohtoshi R."/>
            <person name="Malay A.D."/>
            <person name="Moran D.A.P."/>
            <person name="Tomita M."/>
            <person name="Numata K."/>
            <person name="Arakawa K."/>
        </authorList>
    </citation>
    <scope>NUCLEOTIDE SEQUENCE</scope>
</reference>
<dbReference type="Proteomes" id="UP000887013">
    <property type="component" value="Unassembled WGS sequence"/>
</dbReference>
<organism evidence="1 2">
    <name type="scientific">Nephila pilipes</name>
    <name type="common">Giant wood spider</name>
    <name type="synonym">Nephila maculata</name>
    <dbReference type="NCBI Taxonomy" id="299642"/>
    <lineage>
        <taxon>Eukaryota</taxon>
        <taxon>Metazoa</taxon>
        <taxon>Ecdysozoa</taxon>
        <taxon>Arthropoda</taxon>
        <taxon>Chelicerata</taxon>
        <taxon>Arachnida</taxon>
        <taxon>Araneae</taxon>
        <taxon>Araneomorphae</taxon>
        <taxon>Entelegynae</taxon>
        <taxon>Araneoidea</taxon>
        <taxon>Nephilidae</taxon>
        <taxon>Nephila</taxon>
    </lineage>
</organism>
<keyword evidence="2" id="KW-1185">Reference proteome</keyword>
<sequence length="117" mass="12849">MAESNDTTRFKIGPIGRTLGLPKPKSAIFYVFASQKSPNGGNYTILVQGDAASPFLSVLLVASRSEPWFQFEAQNQGNRETGVSSGFVSQQWGRVTPQMTRIEKRFPTLPQSSPDDP</sequence>
<protein>
    <submittedName>
        <fullName evidence="1">Uncharacterized protein</fullName>
    </submittedName>
</protein>
<gene>
    <name evidence="1" type="ORF">NPIL_639901</name>
</gene>
<name>A0A8X6IAI5_NEPPI</name>
<evidence type="ECO:0000313" key="1">
    <source>
        <dbReference type="EMBL" id="GFS37341.1"/>
    </source>
</evidence>
<comment type="caution">
    <text evidence="1">The sequence shown here is derived from an EMBL/GenBank/DDBJ whole genome shotgun (WGS) entry which is preliminary data.</text>
</comment>
<dbReference type="AlphaFoldDB" id="A0A8X6IAI5"/>
<dbReference type="EMBL" id="BMAW01088948">
    <property type="protein sequence ID" value="GFS37341.1"/>
    <property type="molecule type" value="Genomic_DNA"/>
</dbReference>